<dbReference type="InterPro" id="IPR051277">
    <property type="entry name" value="SEZ6_CSMD_C4BPB_Regulators"/>
</dbReference>
<evidence type="ECO:0000259" key="5">
    <source>
        <dbReference type="PROSITE" id="PS50923"/>
    </source>
</evidence>
<feature type="domain" description="Sushi" evidence="5">
    <location>
        <begin position="1"/>
        <end position="53"/>
    </location>
</feature>
<dbReference type="InterPro" id="IPR035976">
    <property type="entry name" value="Sushi/SCR/CCP_sf"/>
</dbReference>
<dbReference type="CDD" id="cd00033">
    <property type="entry name" value="CCP"/>
    <property type="match status" value="2"/>
</dbReference>
<dbReference type="PANTHER" id="PTHR45656">
    <property type="entry name" value="PROTEIN CBR-CLEC-78"/>
    <property type="match status" value="1"/>
</dbReference>
<dbReference type="Pfam" id="PF00084">
    <property type="entry name" value="Sushi"/>
    <property type="match status" value="2"/>
</dbReference>
<dbReference type="Proteomes" id="UP001476798">
    <property type="component" value="Unassembled WGS sequence"/>
</dbReference>
<dbReference type="PROSITE" id="PS50923">
    <property type="entry name" value="SUSHI"/>
    <property type="match status" value="2"/>
</dbReference>
<accession>A0ABV0NJT4</accession>
<dbReference type="SUPFAM" id="SSF57535">
    <property type="entry name" value="Complement control module/SCR domain"/>
    <property type="match status" value="2"/>
</dbReference>
<evidence type="ECO:0000256" key="1">
    <source>
        <dbReference type="ARBA" id="ARBA00022729"/>
    </source>
</evidence>
<dbReference type="InterPro" id="IPR000436">
    <property type="entry name" value="Sushi_SCR_CCP_dom"/>
</dbReference>
<evidence type="ECO:0000256" key="2">
    <source>
        <dbReference type="ARBA" id="ARBA00022737"/>
    </source>
</evidence>
<name>A0ABV0NJT4_9TELE</name>
<reference evidence="6 7" key="1">
    <citation type="submission" date="2021-06" db="EMBL/GenBank/DDBJ databases">
        <authorList>
            <person name="Palmer J.M."/>
        </authorList>
    </citation>
    <scope>NUCLEOTIDE SEQUENCE [LARGE SCALE GENOMIC DNA]</scope>
    <source>
        <strain evidence="6 7">GA_2019</strain>
        <tissue evidence="6">Muscle</tissue>
    </source>
</reference>
<keyword evidence="1" id="KW-0732">Signal</keyword>
<evidence type="ECO:0000256" key="3">
    <source>
        <dbReference type="ARBA" id="ARBA00023157"/>
    </source>
</evidence>
<feature type="disulfide bond" evidence="4">
    <location>
        <begin position="82"/>
        <end position="109"/>
    </location>
</feature>
<keyword evidence="3 4" id="KW-1015">Disulfide bond</keyword>
<dbReference type="Gene3D" id="2.10.70.10">
    <property type="entry name" value="Complement Module, domain 1"/>
    <property type="match status" value="2"/>
</dbReference>
<comment type="caution">
    <text evidence="4">Lacks conserved residue(s) required for the propagation of feature annotation.</text>
</comment>
<proteinExistence type="predicted"/>
<comment type="caution">
    <text evidence="6">The sequence shown here is derived from an EMBL/GenBank/DDBJ whole genome shotgun (WGS) entry which is preliminary data.</text>
</comment>
<keyword evidence="4" id="KW-0768">Sushi</keyword>
<dbReference type="PANTHER" id="PTHR45656:SF4">
    <property type="entry name" value="PROTEIN CBR-CLEC-78"/>
    <property type="match status" value="1"/>
</dbReference>
<evidence type="ECO:0000313" key="7">
    <source>
        <dbReference type="Proteomes" id="UP001476798"/>
    </source>
</evidence>
<gene>
    <name evidence="6" type="primary">CSMD3_5</name>
    <name evidence="6" type="ORF">GOODEAATRI_013118</name>
</gene>
<evidence type="ECO:0000256" key="4">
    <source>
        <dbReference type="PROSITE-ProRule" id="PRU00302"/>
    </source>
</evidence>
<organism evidence="6 7">
    <name type="scientific">Goodea atripinnis</name>
    <dbReference type="NCBI Taxonomy" id="208336"/>
    <lineage>
        <taxon>Eukaryota</taxon>
        <taxon>Metazoa</taxon>
        <taxon>Chordata</taxon>
        <taxon>Craniata</taxon>
        <taxon>Vertebrata</taxon>
        <taxon>Euteleostomi</taxon>
        <taxon>Actinopterygii</taxon>
        <taxon>Neopterygii</taxon>
        <taxon>Teleostei</taxon>
        <taxon>Neoteleostei</taxon>
        <taxon>Acanthomorphata</taxon>
        <taxon>Ovalentaria</taxon>
        <taxon>Atherinomorphae</taxon>
        <taxon>Cyprinodontiformes</taxon>
        <taxon>Goodeidae</taxon>
        <taxon>Goodea</taxon>
    </lineage>
</organism>
<evidence type="ECO:0000313" key="6">
    <source>
        <dbReference type="EMBL" id="MEQ2171661.1"/>
    </source>
</evidence>
<feature type="domain" description="Sushi" evidence="5">
    <location>
        <begin position="54"/>
        <end position="111"/>
    </location>
</feature>
<keyword evidence="2" id="KW-0677">Repeat</keyword>
<keyword evidence="7" id="KW-1185">Reference proteome</keyword>
<dbReference type="SMART" id="SM00032">
    <property type="entry name" value="CCP"/>
    <property type="match status" value="2"/>
</dbReference>
<dbReference type="EMBL" id="JAHRIO010040848">
    <property type="protein sequence ID" value="MEQ2171661.1"/>
    <property type="molecule type" value="Genomic_DNA"/>
</dbReference>
<protein>
    <submittedName>
        <fullName evidence="6">CUB and sushi domain-containing protein 3</fullName>
    </submittedName>
</protein>
<sequence length="122" mass="13111">MPANGLRYGEDFTIGQNISFQCQPGYRMEEDGSPLRMCTQNGTWSGNMPICTAVTCPAPPAISNGVLQGSDFEWGSSVSYSCSPGYELSFPAILTCVANGTWSGMLPQCLRKHYVASTHFAG</sequence>